<dbReference type="InterPro" id="IPR038296">
    <property type="entry name" value="ParD_sf"/>
</dbReference>
<keyword evidence="2" id="KW-0614">Plasmid</keyword>
<dbReference type="InterPro" id="IPR022789">
    <property type="entry name" value="ParD"/>
</dbReference>
<dbReference type="Gene3D" id="6.10.10.120">
    <property type="entry name" value="Antitoxin ParD1-like"/>
    <property type="match status" value="1"/>
</dbReference>
<dbReference type="HOGENOM" id="CLU_186815_0_0_5"/>
<dbReference type="Proteomes" id="UP000018780">
    <property type="component" value="Plasmid unnamed"/>
</dbReference>
<dbReference type="PATRIC" id="fig|999552.6.peg.4260"/>
<reference evidence="2 3" key="1">
    <citation type="submission" date="2013-09" db="EMBL/GenBank/DDBJ databases">
        <authorList>
            <consortium name="DOE Joint Genome Institute"/>
            <person name="Klenk H.-P."/>
            <person name="Huntemann M."/>
            <person name="Han J."/>
            <person name="Chen A."/>
            <person name="Kyrpides N."/>
            <person name="Mavromatis K."/>
            <person name="Markowitz V."/>
            <person name="Palaniappan K."/>
            <person name="Ivanova N."/>
            <person name="Schaumberg A."/>
            <person name="Pati A."/>
            <person name="Liolios K."/>
            <person name="Nordberg H.P."/>
            <person name="Cantor M.N."/>
            <person name="Hua S.X."/>
            <person name="Woyke T."/>
        </authorList>
    </citation>
    <scope>NUCLEOTIDE SEQUENCE [LARGE SCALE GENOMIC DNA]</scope>
    <source>
        <strain evidence="2 3">DSM 14336</strain>
        <plasmid evidence="3">1</plasmid>
    </source>
</reference>
<evidence type="ECO:0000256" key="1">
    <source>
        <dbReference type="SAM" id="MobiDB-lite"/>
    </source>
</evidence>
<keyword evidence="3" id="KW-1185">Reference proteome</keyword>
<evidence type="ECO:0000313" key="3">
    <source>
        <dbReference type="Proteomes" id="UP000018780"/>
    </source>
</evidence>
<accession>V9W173</accession>
<name>V9W173_9RHOB</name>
<protein>
    <recommendedName>
        <fullName evidence="4">Type II toxin-antitoxin system ParD family antitoxin</fullName>
    </recommendedName>
</protein>
<dbReference type="Pfam" id="PF03693">
    <property type="entry name" value="ParD_antitoxin"/>
    <property type="match status" value="1"/>
</dbReference>
<feature type="compositionally biased region" description="Basic residues" evidence="1">
    <location>
        <begin position="80"/>
        <end position="89"/>
    </location>
</feature>
<evidence type="ECO:0008006" key="4">
    <source>
        <dbReference type="Google" id="ProtNLM"/>
    </source>
</evidence>
<proteinExistence type="predicted"/>
<dbReference type="RefSeq" id="WP_024092711.1">
    <property type="nucleotide sequence ID" value="NC_023146.1"/>
</dbReference>
<sequence>MSVKASISRSESQDAFARDLVAQGRFASVSAVMQQGLELLRAETEARAAETEALRALLKERRAGAFSDMDDARKSTRATLARKKAQHGL</sequence>
<dbReference type="KEGG" id="lmd:METH_21560"/>
<evidence type="ECO:0000313" key="2">
    <source>
        <dbReference type="EMBL" id="AHD03415.1"/>
    </source>
</evidence>
<organism evidence="2 3">
    <name type="scientific">Leisingera methylohalidivorans DSM 14336</name>
    <dbReference type="NCBI Taxonomy" id="999552"/>
    <lineage>
        <taxon>Bacteria</taxon>
        <taxon>Pseudomonadati</taxon>
        <taxon>Pseudomonadota</taxon>
        <taxon>Alphaproteobacteria</taxon>
        <taxon>Rhodobacterales</taxon>
        <taxon>Roseobacteraceae</taxon>
        <taxon>Leisingera</taxon>
    </lineage>
</organism>
<geneLocation type="plasmid" evidence="3">
    <name>1</name>
</geneLocation>
<dbReference type="AlphaFoldDB" id="V9W173"/>
<dbReference type="EMBL" id="CP006774">
    <property type="protein sequence ID" value="AHD03415.1"/>
    <property type="molecule type" value="Genomic_DNA"/>
</dbReference>
<gene>
    <name evidence="2" type="ORF">METH_21560</name>
</gene>
<feature type="region of interest" description="Disordered" evidence="1">
    <location>
        <begin position="67"/>
        <end position="89"/>
    </location>
</feature>
<dbReference type="OrthoDB" id="8392969at2"/>